<keyword evidence="4" id="KW-0862">Zinc</keyword>
<evidence type="ECO:0000259" key="5">
    <source>
        <dbReference type="SMART" id="SM00849"/>
    </source>
</evidence>
<sequence length="263" mass="29776">MQAYSLFEGSFSVDASKKFIPFDANKDSKKDRPGSLFIHVHPFLIESANGLLLLDTGIGHTNAAGGLQLHDNIRKAGFDPADVRYVLLSHLHKDHASGMVMEKDGNFRLAFPDAEYVIQRGEWEDAYSGKSDSYKTEIFDVLQRSGNLVLVERNGMLNNEISYEVSGGHTPYHQVFHIRVGGEHYFFGGDEAPEPEQFFRQFAAKYDYDGRRSMALRQQYWEQGSAEGWIFLMYHSTNIAIGRPEPKENGGYRLVDAKLSNKK</sequence>
<dbReference type="InterPro" id="IPR036866">
    <property type="entry name" value="RibonucZ/Hydroxyglut_hydro"/>
</dbReference>
<evidence type="ECO:0000256" key="3">
    <source>
        <dbReference type="ARBA" id="ARBA00022801"/>
    </source>
</evidence>
<evidence type="ECO:0000313" key="6">
    <source>
        <dbReference type="EMBL" id="GGC17760.1"/>
    </source>
</evidence>
<comment type="similarity">
    <text evidence="1">Belongs to the metallo-beta-lactamase superfamily.</text>
</comment>
<dbReference type="SMART" id="SM00849">
    <property type="entry name" value="Lactamase_B"/>
    <property type="match status" value="1"/>
</dbReference>
<evidence type="ECO:0000256" key="1">
    <source>
        <dbReference type="ARBA" id="ARBA00007749"/>
    </source>
</evidence>
<evidence type="ECO:0000313" key="7">
    <source>
        <dbReference type="Proteomes" id="UP000597338"/>
    </source>
</evidence>
<evidence type="ECO:0000256" key="4">
    <source>
        <dbReference type="ARBA" id="ARBA00022833"/>
    </source>
</evidence>
<comment type="caution">
    <text evidence="6">The sequence shown here is derived from an EMBL/GenBank/DDBJ whole genome shotgun (WGS) entry which is preliminary data.</text>
</comment>
<name>A0ABQ1L1K8_9SPHI</name>
<dbReference type="InterPro" id="IPR001279">
    <property type="entry name" value="Metallo-B-lactamas"/>
</dbReference>
<feature type="domain" description="Metallo-beta-lactamase" evidence="5">
    <location>
        <begin position="39"/>
        <end position="234"/>
    </location>
</feature>
<keyword evidence="7" id="KW-1185">Reference proteome</keyword>
<dbReference type="Gene3D" id="3.60.15.10">
    <property type="entry name" value="Ribonuclease Z/Hydroxyacylglutathione hydrolase-like"/>
    <property type="match status" value="1"/>
</dbReference>
<keyword evidence="2" id="KW-0479">Metal-binding</keyword>
<gene>
    <name evidence="6" type="ORF">GCM10011386_07090</name>
</gene>
<dbReference type="RefSeq" id="WP_188747409.1">
    <property type="nucleotide sequence ID" value="NZ_BMIK01000001.1"/>
</dbReference>
<dbReference type="Proteomes" id="UP000597338">
    <property type="component" value="Unassembled WGS sequence"/>
</dbReference>
<accession>A0ABQ1L1K8</accession>
<keyword evidence="3" id="KW-0378">Hydrolase</keyword>
<dbReference type="SUPFAM" id="SSF56281">
    <property type="entry name" value="Metallo-hydrolase/oxidoreductase"/>
    <property type="match status" value="1"/>
</dbReference>
<dbReference type="PANTHER" id="PTHR42978">
    <property type="entry name" value="QUORUM-QUENCHING LACTONASE YTNP-RELATED-RELATED"/>
    <property type="match status" value="1"/>
</dbReference>
<dbReference type="InterPro" id="IPR051013">
    <property type="entry name" value="MBL_superfamily_lactonases"/>
</dbReference>
<dbReference type="EMBL" id="BMIK01000001">
    <property type="protein sequence ID" value="GGC17760.1"/>
    <property type="molecule type" value="Genomic_DNA"/>
</dbReference>
<reference evidence="7" key="1">
    <citation type="journal article" date="2019" name="Int. J. Syst. Evol. Microbiol.">
        <title>The Global Catalogue of Microorganisms (GCM) 10K type strain sequencing project: providing services to taxonomists for standard genome sequencing and annotation.</title>
        <authorList>
            <consortium name="The Broad Institute Genomics Platform"/>
            <consortium name="The Broad Institute Genome Sequencing Center for Infectious Disease"/>
            <person name="Wu L."/>
            <person name="Ma J."/>
        </authorList>
    </citation>
    <scope>NUCLEOTIDE SEQUENCE [LARGE SCALE GENOMIC DNA]</scope>
    <source>
        <strain evidence="7">CGMCC 1.15342</strain>
    </source>
</reference>
<proteinExistence type="inferred from homology"/>
<organism evidence="6 7">
    <name type="scientific">Parapedobacter defluvii</name>
    <dbReference type="NCBI Taxonomy" id="2045106"/>
    <lineage>
        <taxon>Bacteria</taxon>
        <taxon>Pseudomonadati</taxon>
        <taxon>Bacteroidota</taxon>
        <taxon>Sphingobacteriia</taxon>
        <taxon>Sphingobacteriales</taxon>
        <taxon>Sphingobacteriaceae</taxon>
        <taxon>Parapedobacter</taxon>
    </lineage>
</organism>
<dbReference type="Pfam" id="PF00753">
    <property type="entry name" value="Lactamase_B"/>
    <property type="match status" value="1"/>
</dbReference>
<protein>
    <recommendedName>
        <fullName evidence="5">Metallo-beta-lactamase domain-containing protein</fullName>
    </recommendedName>
</protein>
<dbReference type="PANTHER" id="PTHR42978:SF6">
    <property type="entry name" value="QUORUM-QUENCHING LACTONASE YTNP-RELATED"/>
    <property type="match status" value="1"/>
</dbReference>
<evidence type="ECO:0000256" key="2">
    <source>
        <dbReference type="ARBA" id="ARBA00022723"/>
    </source>
</evidence>